<organism evidence="9 10">
    <name type="scientific">Winogradskyella sediminis</name>
    <dbReference type="NCBI Taxonomy" id="1382466"/>
    <lineage>
        <taxon>Bacteria</taxon>
        <taxon>Pseudomonadati</taxon>
        <taxon>Bacteroidota</taxon>
        <taxon>Flavobacteriia</taxon>
        <taxon>Flavobacteriales</taxon>
        <taxon>Flavobacteriaceae</taxon>
        <taxon>Winogradskyella</taxon>
    </lineage>
</organism>
<sequence length="219" mass="24381">MDNLGISLVTIVIIAANAIMSFKGFDDRGFFEKYKFNVGSIKRGEQIRMFSSGFLHADLTHLLFNMFTLYFFADAVILQLGSFNFIIIYVASLVFGNLLSLYFHKDEYWYSAIGASGAVTGILYAAILLQPDMKLYMYFIPIPIPGYVFGIGYLLYSIYGMKKRIGNIGHDAHFGGAVGGYAVTLIMMPSLFTTNIGYVGLLAVPIIILFVLYKTGKLK</sequence>
<protein>
    <submittedName>
        <fullName evidence="9">Rhomboid family protein</fullName>
    </submittedName>
</protein>
<evidence type="ECO:0000313" key="10">
    <source>
        <dbReference type="Proteomes" id="UP000198963"/>
    </source>
</evidence>
<feature type="transmembrane region" description="Helical" evidence="7">
    <location>
        <begin position="168"/>
        <end position="189"/>
    </location>
</feature>
<keyword evidence="6 7" id="KW-0472">Membrane</keyword>
<comment type="similarity">
    <text evidence="2">Belongs to the peptidase S54 family.</text>
</comment>
<evidence type="ECO:0000256" key="5">
    <source>
        <dbReference type="ARBA" id="ARBA00022989"/>
    </source>
</evidence>
<keyword evidence="10" id="KW-1185">Reference proteome</keyword>
<evidence type="ECO:0000256" key="2">
    <source>
        <dbReference type="ARBA" id="ARBA00009045"/>
    </source>
</evidence>
<dbReference type="InterPro" id="IPR050925">
    <property type="entry name" value="Rhomboid_protease_S54"/>
</dbReference>
<dbReference type="RefSeq" id="WP_092447177.1">
    <property type="nucleotide sequence ID" value="NZ_LT629774.1"/>
</dbReference>
<dbReference type="EMBL" id="LT629774">
    <property type="protein sequence ID" value="SDS89497.1"/>
    <property type="molecule type" value="Genomic_DNA"/>
</dbReference>
<keyword evidence="5 7" id="KW-1133">Transmembrane helix</keyword>
<feature type="transmembrane region" description="Helical" evidence="7">
    <location>
        <begin position="6"/>
        <end position="25"/>
    </location>
</feature>
<feature type="transmembrane region" description="Helical" evidence="7">
    <location>
        <begin position="108"/>
        <end position="129"/>
    </location>
</feature>
<proteinExistence type="inferred from homology"/>
<dbReference type="SUPFAM" id="SSF144091">
    <property type="entry name" value="Rhomboid-like"/>
    <property type="match status" value="1"/>
</dbReference>
<keyword evidence="4" id="KW-0378">Hydrolase</keyword>
<evidence type="ECO:0000256" key="3">
    <source>
        <dbReference type="ARBA" id="ARBA00022692"/>
    </source>
</evidence>
<dbReference type="PANTHER" id="PTHR43731:SF14">
    <property type="entry name" value="PRESENILIN-ASSOCIATED RHOMBOID-LIKE PROTEIN, MITOCHONDRIAL"/>
    <property type="match status" value="1"/>
</dbReference>
<keyword evidence="3 7" id="KW-0812">Transmembrane</keyword>
<reference evidence="9 10" key="1">
    <citation type="submission" date="2016-10" db="EMBL/GenBank/DDBJ databases">
        <authorList>
            <person name="Varghese N."/>
            <person name="Submissions S."/>
        </authorList>
    </citation>
    <scope>NUCLEOTIDE SEQUENCE [LARGE SCALE GENOMIC DNA]</scope>
    <source>
        <strain evidence="9 10">RHA_55</strain>
    </source>
</reference>
<dbReference type="InterPro" id="IPR022764">
    <property type="entry name" value="Peptidase_S54_rhomboid_dom"/>
</dbReference>
<comment type="subcellular location">
    <subcellularLocation>
        <location evidence="1">Membrane</location>
        <topology evidence="1">Multi-pass membrane protein</topology>
    </subcellularLocation>
</comment>
<name>A0A1H1VXA5_9FLAO</name>
<feature type="transmembrane region" description="Helical" evidence="7">
    <location>
        <begin position="85"/>
        <end position="103"/>
    </location>
</feature>
<evidence type="ECO:0000256" key="6">
    <source>
        <dbReference type="ARBA" id="ARBA00023136"/>
    </source>
</evidence>
<gene>
    <name evidence="9" type="ORF">SAMN04489797_2691</name>
</gene>
<evidence type="ECO:0000259" key="8">
    <source>
        <dbReference type="Pfam" id="PF01694"/>
    </source>
</evidence>
<dbReference type="GO" id="GO:0016020">
    <property type="term" value="C:membrane"/>
    <property type="evidence" value="ECO:0007669"/>
    <property type="project" value="UniProtKB-SubCell"/>
</dbReference>
<dbReference type="Pfam" id="PF01694">
    <property type="entry name" value="Rhomboid"/>
    <property type="match status" value="1"/>
</dbReference>
<dbReference type="STRING" id="1249933.SAMN04489797_2691"/>
<dbReference type="AlphaFoldDB" id="A0A1H1VXA5"/>
<feature type="transmembrane region" description="Helical" evidence="7">
    <location>
        <begin position="195"/>
        <end position="213"/>
    </location>
</feature>
<evidence type="ECO:0000256" key="1">
    <source>
        <dbReference type="ARBA" id="ARBA00004141"/>
    </source>
</evidence>
<dbReference type="InterPro" id="IPR035952">
    <property type="entry name" value="Rhomboid-like_sf"/>
</dbReference>
<feature type="transmembrane region" description="Helical" evidence="7">
    <location>
        <begin position="135"/>
        <end position="156"/>
    </location>
</feature>
<dbReference type="Gene3D" id="1.20.1540.10">
    <property type="entry name" value="Rhomboid-like"/>
    <property type="match status" value="1"/>
</dbReference>
<feature type="transmembrane region" description="Helical" evidence="7">
    <location>
        <begin position="53"/>
        <end position="73"/>
    </location>
</feature>
<dbReference type="PANTHER" id="PTHR43731">
    <property type="entry name" value="RHOMBOID PROTEASE"/>
    <property type="match status" value="1"/>
</dbReference>
<dbReference type="Proteomes" id="UP000198963">
    <property type="component" value="Chromosome I"/>
</dbReference>
<dbReference type="GO" id="GO:0004252">
    <property type="term" value="F:serine-type endopeptidase activity"/>
    <property type="evidence" value="ECO:0007669"/>
    <property type="project" value="InterPro"/>
</dbReference>
<evidence type="ECO:0000313" key="9">
    <source>
        <dbReference type="EMBL" id="SDS89497.1"/>
    </source>
</evidence>
<evidence type="ECO:0000256" key="4">
    <source>
        <dbReference type="ARBA" id="ARBA00022801"/>
    </source>
</evidence>
<accession>A0A1H1VXA5</accession>
<evidence type="ECO:0000256" key="7">
    <source>
        <dbReference type="SAM" id="Phobius"/>
    </source>
</evidence>
<feature type="domain" description="Peptidase S54 rhomboid" evidence="8">
    <location>
        <begin position="44"/>
        <end position="188"/>
    </location>
</feature>